<feature type="compositionally biased region" description="Low complexity" evidence="1">
    <location>
        <begin position="104"/>
        <end position="125"/>
    </location>
</feature>
<accession>A0A941ES15</accession>
<evidence type="ECO:0000313" key="2">
    <source>
        <dbReference type="EMBL" id="MBR7834054.1"/>
    </source>
</evidence>
<dbReference type="AlphaFoldDB" id="A0A941ES15"/>
<sequence length="151" mass="15407">MVAEDDGLAVDPPFFFVLVADGEAAGEVLEAEVGLGAAVERVGEGEAEVEADVAEDCPSAEAATEAAGMFTTPTPVDCTAWREEVVDPAGVEPPALPDPPELPPSRTNAHTTTTAHPPASASPIPRLSPPRLRRSARRAPSASGPAPVLAP</sequence>
<dbReference type="Proteomes" id="UP000675781">
    <property type="component" value="Unassembled WGS sequence"/>
</dbReference>
<comment type="caution">
    <text evidence="2">The sequence shown here is derived from an EMBL/GenBank/DDBJ whole genome shotgun (WGS) entry which is preliminary data.</text>
</comment>
<organism evidence="2 3">
    <name type="scientific">Actinospica durhamensis</name>
    <dbReference type="NCBI Taxonomy" id="1508375"/>
    <lineage>
        <taxon>Bacteria</taxon>
        <taxon>Bacillati</taxon>
        <taxon>Actinomycetota</taxon>
        <taxon>Actinomycetes</taxon>
        <taxon>Catenulisporales</taxon>
        <taxon>Actinospicaceae</taxon>
        <taxon>Actinospica</taxon>
    </lineage>
</organism>
<evidence type="ECO:0000313" key="3">
    <source>
        <dbReference type="Proteomes" id="UP000675781"/>
    </source>
</evidence>
<name>A0A941ES15_9ACTN</name>
<protein>
    <submittedName>
        <fullName evidence="2">Uncharacterized protein</fullName>
    </submittedName>
</protein>
<proteinExistence type="predicted"/>
<evidence type="ECO:0000256" key="1">
    <source>
        <dbReference type="SAM" id="MobiDB-lite"/>
    </source>
</evidence>
<dbReference type="RefSeq" id="WP_212528574.1">
    <property type="nucleotide sequence ID" value="NZ_JAGSOG010000046.1"/>
</dbReference>
<feature type="compositionally biased region" description="Pro residues" evidence="1">
    <location>
        <begin position="94"/>
        <end position="103"/>
    </location>
</feature>
<gene>
    <name evidence="2" type="ORF">KDL01_12315</name>
</gene>
<feature type="region of interest" description="Disordered" evidence="1">
    <location>
        <begin position="83"/>
        <end position="151"/>
    </location>
</feature>
<keyword evidence="3" id="KW-1185">Reference proteome</keyword>
<feature type="compositionally biased region" description="Low complexity" evidence="1">
    <location>
        <begin position="138"/>
        <end position="151"/>
    </location>
</feature>
<reference evidence="2" key="1">
    <citation type="submission" date="2021-04" db="EMBL/GenBank/DDBJ databases">
        <title>Genome based classification of Actinospica acidithermotolerans sp. nov., an actinobacterium isolated from an Indonesian hot spring.</title>
        <authorList>
            <person name="Kusuma A.B."/>
            <person name="Putra K.E."/>
            <person name="Nafisah S."/>
            <person name="Loh J."/>
            <person name="Nouioui I."/>
            <person name="Goodfellow M."/>
        </authorList>
    </citation>
    <scope>NUCLEOTIDE SEQUENCE</scope>
    <source>
        <strain evidence="2">CSCA 57</strain>
    </source>
</reference>
<dbReference type="EMBL" id="JAGSOG010000046">
    <property type="protein sequence ID" value="MBR7834054.1"/>
    <property type="molecule type" value="Genomic_DNA"/>
</dbReference>